<protein>
    <submittedName>
        <fullName evidence="1">Uncharacterized protein</fullName>
    </submittedName>
</protein>
<keyword evidence="2" id="KW-1185">Reference proteome</keyword>
<proteinExistence type="predicted"/>
<dbReference type="AlphaFoldDB" id="A0A9W4ULM1"/>
<name>A0A9W4ULM1_9PLEO</name>
<gene>
    <name evidence="1" type="ORF">PDIGIT_LOCUS11574</name>
</gene>
<dbReference type="EMBL" id="CAOQHR010000008">
    <property type="protein sequence ID" value="CAI6338446.1"/>
    <property type="molecule type" value="Genomic_DNA"/>
</dbReference>
<reference evidence="1" key="1">
    <citation type="submission" date="2023-01" db="EMBL/GenBank/DDBJ databases">
        <authorList>
            <person name="Van Ghelder C."/>
            <person name="Rancurel C."/>
        </authorList>
    </citation>
    <scope>NUCLEOTIDE SEQUENCE</scope>
    <source>
        <strain evidence="1">CNCM I-4278</strain>
    </source>
</reference>
<organism evidence="1 2">
    <name type="scientific">Periconia digitata</name>
    <dbReference type="NCBI Taxonomy" id="1303443"/>
    <lineage>
        <taxon>Eukaryota</taxon>
        <taxon>Fungi</taxon>
        <taxon>Dikarya</taxon>
        <taxon>Ascomycota</taxon>
        <taxon>Pezizomycotina</taxon>
        <taxon>Dothideomycetes</taxon>
        <taxon>Pleosporomycetidae</taxon>
        <taxon>Pleosporales</taxon>
        <taxon>Massarineae</taxon>
        <taxon>Periconiaceae</taxon>
        <taxon>Periconia</taxon>
    </lineage>
</organism>
<evidence type="ECO:0000313" key="1">
    <source>
        <dbReference type="EMBL" id="CAI6338446.1"/>
    </source>
</evidence>
<dbReference type="Proteomes" id="UP001152607">
    <property type="component" value="Unassembled WGS sequence"/>
</dbReference>
<sequence>MAVNTLSAVTRIKQPRVKQAPTWDPELRRANMRSPSVPPGRLSQHPPIYARTNHLAVFPIYTTLFLHSFENRRAETTKRSTPAACDQWIFFQHPLPFHPILLAHPHHPPPGRRQAGKLQSALALSRVTPTLHSSTCESDVYIIWQHLVIMQKHHLSASMCHSLQ</sequence>
<evidence type="ECO:0000313" key="2">
    <source>
        <dbReference type="Proteomes" id="UP001152607"/>
    </source>
</evidence>
<comment type="caution">
    <text evidence="1">The sequence shown here is derived from an EMBL/GenBank/DDBJ whole genome shotgun (WGS) entry which is preliminary data.</text>
</comment>
<accession>A0A9W4ULM1</accession>